<feature type="region of interest" description="Disordered" evidence="2">
    <location>
        <begin position="382"/>
        <end position="404"/>
    </location>
</feature>
<reference evidence="5 6" key="1">
    <citation type="submission" date="2019-07" db="EMBL/GenBank/DDBJ databases">
        <title>Full genome sequence of Humibacter sp. WJ7-1.</title>
        <authorList>
            <person name="Im W.-T."/>
        </authorList>
    </citation>
    <scope>NUCLEOTIDE SEQUENCE [LARGE SCALE GENOMIC DNA]</scope>
    <source>
        <strain evidence="5 6">WJ7-1</strain>
    </source>
</reference>
<dbReference type="Pfam" id="PF01243">
    <property type="entry name" value="PNPOx_N"/>
    <property type="match status" value="1"/>
</dbReference>
<dbReference type="GO" id="GO:0016491">
    <property type="term" value="F:oxidoreductase activity"/>
    <property type="evidence" value="ECO:0007669"/>
    <property type="project" value="UniProtKB-KW"/>
</dbReference>
<evidence type="ECO:0008006" key="7">
    <source>
        <dbReference type="Google" id="ProtNLM"/>
    </source>
</evidence>
<feature type="domain" description="NADP-dependent oxidoreductase" evidence="3">
    <location>
        <begin position="17"/>
        <end position="304"/>
    </location>
</feature>
<dbReference type="InterPro" id="IPR012349">
    <property type="entry name" value="Split_barrel_FMN-bd"/>
</dbReference>
<dbReference type="InterPro" id="IPR020471">
    <property type="entry name" value="AKR"/>
</dbReference>
<dbReference type="InterPro" id="IPR011576">
    <property type="entry name" value="Pyridox_Oxase_N"/>
</dbReference>
<evidence type="ECO:0000313" key="6">
    <source>
        <dbReference type="Proteomes" id="UP000320216"/>
    </source>
</evidence>
<proteinExistence type="predicted"/>
<evidence type="ECO:0000256" key="2">
    <source>
        <dbReference type="SAM" id="MobiDB-lite"/>
    </source>
</evidence>
<dbReference type="KEGG" id="huw:FPZ11_10905"/>
<dbReference type="EMBL" id="CP042305">
    <property type="protein sequence ID" value="QDZ15201.1"/>
    <property type="molecule type" value="Genomic_DNA"/>
</dbReference>
<keyword evidence="1" id="KW-0560">Oxidoreductase</keyword>
<dbReference type="Pfam" id="PF00248">
    <property type="entry name" value="Aldo_ket_red"/>
    <property type="match status" value="1"/>
</dbReference>
<keyword evidence="6" id="KW-1185">Reference proteome</keyword>
<evidence type="ECO:0000313" key="5">
    <source>
        <dbReference type="EMBL" id="QDZ15201.1"/>
    </source>
</evidence>
<dbReference type="InterPro" id="IPR023210">
    <property type="entry name" value="NADP_OxRdtase_dom"/>
</dbReference>
<dbReference type="Gene3D" id="3.20.20.100">
    <property type="entry name" value="NADP-dependent oxidoreductase domain"/>
    <property type="match status" value="1"/>
</dbReference>
<evidence type="ECO:0000256" key="1">
    <source>
        <dbReference type="ARBA" id="ARBA00023002"/>
    </source>
</evidence>
<dbReference type="InterPro" id="IPR036812">
    <property type="entry name" value="NAD(P)_OxRdtase_dom_sf"/>
</dbReference>
<organism evidence="5 6">
    <name type="scientific">Humibacter ginsenosidimutans</name>
    <dbReference type="NCBI Taxonomy" id="2599293"/>
    <lineage>
        <taxon>Bacteria</taxon>
        <taxon>Bacillati</taxon>
        <taxon>Actinomycetota</taxon>
        <taxon>Actinomycetes</taxon>
        <taxon>Micrococcales</taxon>
        <taxon>Microbacteriaceae</taxon>
        <taxon>Humibacter</taxon>
    </lineage>
</organism>
<feature type="domain" description="Pyridoxamine 5'-phosphate oxidase N-terminal" evidence="4">
    <location>
        <begin position="436"/>
        <end position="538"/>
    </location>
</feature>
<dbReference type="PANTHER" id="PTHR43364">
    <property type="entry name" value="NADH-SPECIFIC METHYLGLYOXAL REDUCTASE-RELATED"/>
    <property type="match status" value="1"/>
</dbReference>
<dbReference type="InterPro" id="IPR050523">
    <property type="entry name" value="AKR_Detox_Biosynth"/>
</dbReference>
<dbReference type="SUPFAM" id="SSF51430">
    <property type="entry name" value="NAD(P)-linked oxidoreductase"/>
    <property type="match status" value="1"/>
</dbReference>
<dbReference type="GO" id="GO:0005829">
    <property type="term" value="C:cytosol"/>
    <property type="evidence" value="ECO:0007669"/>
    <property type="project" value="UniProtKB-ARBA"/>
</dbReference>
<dbReference type="FunFam" id="3.20.20.100:FF:000004">
    <property type="entry name" value="Oxidoreductase, aldo/keto reductase"/>
    <property type="match status" value="1"/>
</dbReference>
<dbReference type="Proteomes" id="UP000320216">
    <property type="component" value="Chromosome"/>
</dbReference>
<dbReference type="RefSeq" id="WP_146320842.1">
    <property type="nucleotide sequence ID" value="NZ_CP042305.1"/>
</dbReference>
<gene>
    <name evidence="5" type="ORF">FPZ11_10905</name>
</gene>
<name>A0A5B8M4Q3_9MICO</name>
<dbReference type="PRINTS" id="PR00069">
    <property type="entry name" value="ALDKETRDTASE"/>
</dbReference>
<evidence type="ECO:0000259" key="3">
    <source>
        <dbReference type="Pfam" id="PF00248"/>
    </source>
</evidence>
<sequence>MHYRPLGRTGIQVSPFALGAMMFSSFGNSDQDEVNRMVDRAIEAGINFIDTADAYGDSEEMLGRALKGRRDEVVLASKFARQLGDDPNHQGGSRRWIMTAVENTLRRLQTDHLDLYQMHRPDPRTDIEETLSALTDLVRSGKVRAIGTSDMPASEIVEAQWVAERRGLERFRTEQPHYSLLDRTIEREVLPVAQRYGMGTMIWSPLASGMLTGRVRRGQETDLRRTRMFAALRDERRIDAVEQFIPLAAEAGMSLTHLALAFVIAHPGVTSALIGPRTMEQLDDLLAAADVELTDELLDRIDAIVPPGTGVGRMDQEYNTPPHRLRRAEAATLARALRGVGRPFRRRRRRRRANPVETVRRRYGWLSSARSMRSVSWRRRMSDASSHRNNRPLPCGRASADDHRGPSCRCNGVLSTADVGGLSKAGAMALSLLEREEFLAQPHVAALSVAAGPDRGPLIVPIWYHYTPGGPIWVSTGADSRKGKLIAAAGRFSLLVHQVAPTTRYVSVEGRAKVIGPSSDDDLRAIAGRYLSPEKVEPYVAFARGEHRIELEPEHWLSADLGAP</sequence>
<dbReference type="Gene3D" id="2.30.110.10">
    <property type="entry name" value="Electron Transport, Fmn-binding Protein, Chain A"/>
    <property type="match status" value="1"/>
</dbReference>
<evidence type="ECO:0000259" key="4">
    <source>
        <dbReference type="Pfam" id="PF01243"/>
    </source>
</evidence>
<dbReference type="SUPFAM" id="SSF50475">
    <property type="entry name" value="FMN-binding split barrel"/>
    <property type="match status" value="1"/>
</dbReference>
<dbReference type="PANTHER" id="PTHR43364:SF4">
    <property type="entry name" value="NAD(P)-LINKED OXIDOREDUCTASE SUPERFAMILY PROTEIN"/>
    <property type="match status" value="1"/>
</dbReference>
<dbReference type="OrthoDB" id="9768793at2"/>
<accession>A0A5B8M4Q3</accession>
<dbReference type="AlphaFoldDB" id="A0A5B8M4Q3"/>
<protein>
    <recommendedName>
        <fullName evidence="7">Aldo/keto reductase</fullName>
    </recommendedName>
</protein>